<keyword evidence="4 9" id="KW-1133">Transmembrane helix</keyword>
<dbReference type="Pfam" id="PF00015">
    <property type="entry name" value="MCPsignal"/>
    <property type="match status" value="1"/>
</dbReference>
<dbReference type="PANTHER" id="PTHR32089">
    <property type="entry name" value="METHYL-ACCEPTING CHEMOTAXIS PROTEIN MCPB"/>
    <property type="match status" value="1"/>
</dbReference>
<keyword evidence="3 9" id="KW-0812">Transmembrane</keyword>
<reference evidence="10 11" key="1">
    <citation type="submission" date="2018-12" db="EMBL/GenBank/DDBJ databases">
        <title>Characterization and Draft Genome of Vibrio anguillarum J360 Marine Pathogen Isolated from an Outbreak in Lumpfish (Cyclopterus lumpus).</title>
        <authorList>
            <person name="Vasquez J.I."/>
            <person name="Cao T."/>
            <person name="Chakraborty S."/>
            <person name="Gnanagobal H."/>
            <person name="Wescot J."/>
            <person name="Boyce D."/>
            <person name="Santander J."/>
        </authorList>
    </citation>
    <scope>NUCLEOTIDE SEQUENCE [LARGE SCALE GENOMIC DNA]</scope>
    <source>
        <strain evidence="10 11">J360</strain>
    </source>
</reference>
<dbReference type="AlphaFoldDB" id="A0A289GFG1"/>
<dbReference type="PRINTS" id="PR00260">
    <property type="entry name" value="CHEMTRNSDUCR"/>
</dbReference>
<organism evidence="10 11">
    <name type="scientific">Vibrio anguillarum</name>
    <name type="common">Listonella anguillarum</name>
    <dbReference type="NCBI Taxonomy" id="55601"/>
    <lineage>
        <taxon>Bacteria</taxon>
        <taxon>Pseudomonadati</taxon>
        <taxon>Pseudomonadota</taxon>
        <taxon>Gammaproteobacteria</taxon>
        <taxon>Vibrionales</taxon>
        <taxon>Vibrionaceae</taxon>
        <taxon>Vibrio</taxon>
    </lineage>
</organism>
<feature type="transmembrane region" description="Helical" evidence="9">
    <location>
        <begin position="15"/>
        <end position="37"/>
    </location>
</feature>
<feature type="transmembrane region" description="Helical" evidence="9">
    <location>
        <begin position="195"/>
        <end position="217"/>
    </location>
</feature>
<evidence type="ECO:0000256" key="2">
    <source>
        <dbReference type="ARBA" id="ARBA00022475"/>
    </source>
</evidence>
<dbReference type="InterPro" id="IPR004010">
    <property type="entry name" value="Double_Cache_2"/>
</dbReference>
<dbReference type="SUPFAM" id="SSF58104">
    <property type="entry name" value="Methyl-accepting chemotaxis protein (MCP) signaling domain"/>
    <property type="match status" value="1"/>
</dbReference>
<evidence type="ECO:0000256" key="7">
    <source>
        <dbReference type="ARBA" id="ARBA00029447"/>
    </source>
</evidence>
<keyword evidence="2" id="KW-1003">Cell membrane</keyword>
<dbReference type="RefSeq" id="WP_019282406.1">
    <property type="nucleotide sequence ID" value="NZ_CP023054.1"/>
</dbReference>
<keyword evidence="8" id="KW-0175">Coiled coil</keyword>
<dbReference type="SMART" id="SM00304">
    <property type="entry name" value="HAMP"/>
    <property type="match status" value="1"/>
</dbReference>
<evidence type="ECO:0000256" key="3">
    <source>
        <dbReference type="ARBA" id="ARBA00022692"/>
    </source>
</evidence>
<dbReference type="PROSITE" id="PS50111">
    <property type="entry name" value="CHEMOTAXIS_TRANSDUC_2"/>
    <property type="match status" value="1"/>
</dbReference>
<dbReference type="PANTHER" id="PTHR32089:SF119">
    <property type="entry name" value="METHYL-ACCEPTING CHEMOTAXIS PROTEIN CTPL"/>
    <property type="match status" value="1"/>
</dbReference>
<evidence type="ECO:0000313" key="11">
    <source>
        <dbReference type="Proteomes" id="UP000256923"/>
    </source>
</evidence>
<evidence type="ECO:0000313" key="10">
    <source>
        <dbReference type="EMBL" id="AZS24717.1"/>
    </source>
</evidence>
<feature type="coiled-coil region" evidence="8">
    <location>
        <begin position="436"/>
        <end position="494"/>
    </location>
</feature>
<proteinExistence type="inferred from homology"/>
<evidence type="ECO:0000256" key="6">
    <source>
        <dbReference type="ARBA" id="ARBA00023224"/>
    </source>
</evidence>
<dbReference type="GO" id="GO:0006935">
    <property type="term" value="P:chemotaxis"/>
    <property type="evidence" value="ECO:0007669"/>
    <property type="project" value="InterPro"/>
</dbReference>
<dbReference type="PROSITE" id="PS50885">
    <property type="entry name" value="HAMP"/>
    <property type="match status" value="1"/>
</dbReference>
<dbReference type="Pfam" id="PF00672">
    <property type="entry name" value="HAMP"/>
    <property type="match status" value="1"/>
</dbReference>
<comment type="subcellular location">
    <subcellularLocation>
        <location evidence="1">Cell membrane</location>
        <topology evidence="1">Multi-pass membrane protein</topology>
    </subcellularLocation>
</comment>
<evidence type="ECO:0000256" key="1">
    <source>
        <dbReference type="ARBA" id="ARBA00004651"/>
    </source>
</evidence>
<sequence>MSLLNLRQTKIRTRLYLLTTVTTLLLLIPFVSMLNSYQHDLMQSKQTKTRHIVETGYGVLSYFHQLQIDGTLSEQQAQTQAKQAIAKLRYDADDYFWINDLQPSMIMHPMKPQLDGKDLSNAADPTGKKLFVEFTKVAKQQGEGFVDYMWPKPGSSVDVGKISYVKLFKPWGWILGSGVYIDDVNALIWQRLQSILLILSLVIIVMLILSVVIGNSITKPCEETKQALEEIAKGDGDLTKQLSVQGSDELSHIAQAFNEFTEKIRHTITNITPITDNVNHSANELTQLSQHASIKALEQQQSVDTVASAMNELHASNQEVANAASSAAKAAHTASSKGKEGSSVIGKASDFMDSLSALLTTTDTTTKNLAKETQDVGAILAVIQGIAEQTNLLALNAAIEAARAGEQGRGFAVVADEVRALATRTQTSTNEIEQIINRLQARAKELGEFMAQTQQQSTATQQQAVLAQQVLDEIDEQVKQILSLNEHIAEASAQQTTATEEINRNLTHIAEHSSQAAAQADQVSTASQYLSDSGQQLKQSISHFKV</sequence>
<evidence type="ECO:0000256" key="9">
    <source>
        <dbReference type="SAM" id="Phobius"/>
    </source>
</evidence>
<comment type="similarity">
    <text evidence="7">Belongs to the methyl-accepting chemotaxis (MCP) protein family.</text>
</comment>
<name>A0A289GFG1_VIBAN</name>
<dbReference type="InterPro" id="IPR004089">
    <property type="entry name" value="MCPsignal_dom"/>
</dbReference>
<accession>A0A289GFG1</accession>
<dbReference type="Proteomes" id="UP000256923">
    <property type="component" value="Chromosome 1"/>
</dbReference>
<evidence type="ECO:0000256" key="4">
    <source>
        <dbReference type="ARBA" id="ARBA00022989"/>
    </source>
</evidence>
<dbReference type="InterPro" id="IPR033480">
    <property type="entry name" value="sCache_2"/>
</dbReference>
<gene>
    <name evidence="10" type="ORF">DYL72_06315</name>
</gene>
<evidence type="ECO:0000256" key="8">
    <source>
        <dbReference type="SAM" id="Coils"/>
    </source>
</evidence>
<dbReference type="Gene3D" id="1.10.287.950">
    <property type="entry name" value="Methyl-accepting chemotaxis protein"/>
    <property type="match status" value="1"/>
</dbReference>
<dbReference type="GO" id="GO:0004888">
    <property type="term" value="F:transmembrane signaling receptor activity"/>
    <property type="evidence" value="ECO:0007669"/>
    <property type="project" value="InterPro"/>
</dbReference>
<dbReference type="CDD" id="cd06225">
    <property type="entry name" value="HAMP"/>
    <property type="match status" value="1"/>
</dbReference>
<dbReference type="EMBL" id="CP034672">
    <property type="protein sequence ID" value="AZS24717.1"/>
    <property type="molecule type" value="Genomic_DNA"/>
</dbReference>
<dbReference type="SMART" id="SM01049">
    <property type="entry name" value="Cache_2"/>
    <property type="match status" value="1"/>
</dbReference>
<dbReference type="InterPro" id="IPR003660">
    <property type="entry name" value="HAMP_dom"/>
</dbReference>
<dbReference type="GO" id="GO:0005886">
    <property type="term" value="C:plasma membrane"/>
    <property type="evidence" value="ECO:0007669"/>
    <property type="project" value="UniProtKB-SubCell"/>
</dbReference>
<evidence type="ECO:0000256" key="5">
    <source>
        <dbReference type="ARBA" id="ARBA00023136"/>
    </source>
</evidence>
<dbReference type="Pfam" id="PF08269">
    <property type="entry name" value="dCache_2"/>
    <property type="match status" value="1"/>
</dbReference>
<dbReference type="InterPro" id="IPR004090">
    <property type="entry name" value="Chemotax_Me-accpt_rcpt"/>
</dbReference>
<dbReference type="Gene3D" id="3.30.450.20">
    <property type="entry name" value="PAS domain"/>
    <property type="match status" value="1"/>
</dbReference>
<dbReference type="SMART" id="SM00283">
    <property type="entry name" value="MA"/>
    <property type="match status" value="1"/>
</dbReference>
<keyword evidence="5 9" id="KW-0472">Membrane</keyword>
<dbReference type="FunFam" id="1.10.287.950:FF:000001">
    <property type="entry name" value="Methyl-accepting chemotaxis sensory transducer"/>
    <property type="match status" value="1"/>
</dbReference>
<protein>
    <submittedName>
        <fullName evidence="10">Methyl-accepting chemotaxis protein</fullName>
    </submittedName>
</protein>
<dbReference type="GO" id="GO:0007165">
    <property type="term" value="P:signal transduction"/>
    <property type="evidence" value="ECO:0007669"/>
    <property type="project" value="UniProtKB-KW"/>
</dbReference>
<keyword evidence="6" id="KW-0807">Transducer</keyword>